<keyword evidence="3" id="KW-1185">Reference proteome</keyword>
<feature type="signal peptide" evidence="1">
    <location>
        <begin position="1"/>
        <end position="27"/>
    </location>
</feature>
<dbReference type="InterPro" id="IPR013783">
    <property type="entry name" value="Ig-like_fold"/>
</dbReference>
<evidence type="ECO:0000313" key="2">
    <source>
        <dbReference type="EMBL" id="MBB6558169.1"/>
    </source>
</evidence>
<evidence type="ECO:0000313" key="3">
    <source>
        <dbReference type="Proteomes" id="UP000575083"/>
    </source>
</evidence>
<sequence>MMIPTLSPRKSLAAVAVLSLACLSAHAQVEITDPPAGHNFGKVPLNATFATQYFSVFNRSGAPLQLGSVISSGAALVTCAGIGCPVVAQGDFLIPAGSDGCSNAVLQPNQGCSTLVAFTPTAPGSRISQLIVQSRTGAALATYPLNGTGTSTPLDCVLDWAEKSFPQLLTTPTGTATVSPFHLRCYANGTMCLGADTAVPTFDQPSVYFYQTQPTPSVQRLGYLSTFAQAAQCQP</sequence>
<accession>A0A7X0PAP2</accession>
<feature type="chain" id="PRO_5031329186" description="Abnormal spindle-like microcephaly-assoc'd, ASPM-SPD-2-Hydin" evidence="1">
    <location>
        <begin position="28"/>
        <end position="235"/>
    </location>
</feature>
<dbReference type="Proteomes" id="UP000575083">
    <property type="component" value="Unassembled WGS sequence"/>
</dbReference>
<keyword evidence="1" id="KW-0732">Signal</keyword>
<dbReference type="EMBL" id="JACHLK010000001">
    <property type="protein sequence ID" value="MBB6558169.1"/>
    <property type="molecule type" value="Genomic_DNA"/>
</dbReference>
<organism evidence="2 3">
    <name type="scientific">Acidovorax soli</name>
    <dbReference type="NCBI Taxonomy" id="592050"/>
    <lineage>
        <taxon>Bacteria</taxon>
        <taxon>Pseudomonadati</taxon>
        <taxon>Pseudomonadota</taxon>
        <taxon>Betaproteobacteria</taxon>
        <taxon>Burkholderiales</taxon>
        <taxon>Comamonadaceae</taxon>
        <taxon>Acidovorax</taxon>
    </lineage>
</organism>
<proteinExistence type="predicted"/>
<dbReference type="RefSeq" id="WP_260420065.1">
    <property type="nucleotide sequence ID" value="NZ_JACHLK010000001.1"/>
</dbReference>
<gene>
    <name evidence="2" type="ORF">HNP48_000833</name>
</gene>
<comment type="caution">
    <text evidence="2">The sequence shown here is derived from an EMBL/GenBank/DDBJ whole genome shotgun (WGS) entry which is preliminary data.</text>
</comment>
<reference evidence="2 3" key="1">
    <citation type="submission" date="2020-08" db="EMBL/GenBank/DDBJ databases">
        <title>Functional genomics of gut bacteria from endangered species of beetles.</title>
        <authorList>
            <person name="Carlos-Shanley C."/>
        </authorList>
    </citation>
    <scope>NUCLEOTIDE SEQUENCE [LARGE SCALE GENOMIC DNA]</scope>
    <source>
        <strain evidence="2 3">S00198</strain>
    </source>
</reference>
<protein>
    <recommendedName>
        <fullName evidence="4">Abnormal spindle-like microcephaly-assoc'd, ASPM-SPD-2-Hydin</fullName>
    </recommendedName>
</protein>
<evidence type="ECO:0008006" key="4">
    <source>
        <dbReference type="Google" id="ProtNLM"/>
    </source>
</evidence>
<evidence type="ECO:0000256" key="1">
    <source>
        <dbReference type="SAM" id="SignalP"/>
    </source>
</evidence>
<dbReference type="Gene3D" id="2.60.40.10">
    <property type="entry name" value="Immunoglobulins"/>
    <property type="match status" value="1"/>
</dbReference>
<dbReference type="AlphaFoldDB" id="A0A7X0PAP2"/>
<name>A0A7X0PAP2_9BURK</name>